<organism evidence="2 3">
    <name type="scientific">Apiospora marii</name>
    <dbReference type="NCBI Taxonomy" id="335849"/>
    <lineage>
        <taxon>Eukaryota</taxon>
        <taxon>Fungi</taxon>
        <taxon>Dikarya</taxon>
        <taxon>Ascomycota</taxon>
        <taxon>Pezizomycotina</taxon>
        <taxon>Sordariomycetes</taxon>
        <taxon>Xylariomycetidae</taxon>
        <taxon>Amphisphaeriales</taxon>
        <taxon>Apiosporaceae</taxon>
        <taxon>Apiospora</taxon>
    </lineage>
</organism>
<reference evidence="2 3" key="1">
    <citation type="submission" date="2023-01" db="EMBL/GenBank/DDBJ databases">
        <title>Analysis of 21 Apiospora genomes using comparative genomics revels a genus with tremendous synthesis potential of carbohydrate active enzymes and secondary metabolites.</title>
        <authorList>
            <person name="Sorensen T."/>
        </authorList>
    </citation>
    <scope>NUCLEOTIDE SEQUENCE [LARGE SCALE GENOMIC DNA]</scope>
    <source>
        <strain evidence="2 3">CBS 20057</strain>
    </source>
</reference>
<accession>A0ABR1QZU6</accession>
<keyword evidence="3" id="KW-1185">Reference proteome</keyword>
<dbReference type="Proteomes" id="UP001396898">
    <property type="component" value="Unassembled WGS sequence"/>
</dbReference>
<gene>
    <name evidence="2" type="ORF">PG991_015852</name>
</gene>
<feature type="domain" description="DUF7708" evidence="1">
    <location>
        <begin position="135"/>
        <end position="278"/>
    </location>
</feature>
<evidence type="ECO:0000259" key="1">
    <source>
        <dbReference type="Pfam" id="PF24809"/>
    </source>
</evidence>
<dbReference type="Pfam" id="PF24809">
    <property type="entry name" value="DUF7708"/>
    <property type="match status" value="1"/>
</dbReference>
<dbReference type="PANTHER" id="PTHR40619">
    <property type="entry name" value="FUNGAL STAND N-TERMINAL GOODBYE DOMAIN-CONTAINING PROTEIN"/>
    <property type="match status" value="1"/>
</dbReference>
<proteinExistence type="predicted"/>
<dbReference type="EMBL" id="JAQQWI010000024">
    <property type="protein sequence ID" value="KAK7994264.1"/>
    <property type="molecule type" value="Genomic_DNA"/>
</dbReference>
<dbReference type="InterPro" id="IPR056125">
    <property type="entry name" value="DUF7708"/>
</dbReference>
<dbReference type="PANTHER" id="PTHR40619:SF3">
    <property type="entry name" value="FUNGAL STAND N-TERMINAL GOODBYE DOMAIN-CONTAINING PROTEIN"/>
    <property type="match status" value="1"/>
</dbReference>
<name>A0ABR1QZU6_9PEZI</name>
<sequence length="634" mass="71906">MDIDDLDDVRASRRIVDKYKSDVDERITETSVAYPLSQALVADRGNAQDRDPWRRFFENRGNTKDSDPVTDILRIESNNLKEKWVTFYKGCSKQVQFDLGSSEPTIEGVLDVVSRIQRDWQSRRQDTRRGKAIQMFHKFCRGIHSHRSFLKILPEGNEYVSIFAGTLNVILEANANHERITEGLSEAISTITDHVADCNVELEMYETAEMKEAVARLYADIFLFLSDLIDYLTQKRLKRLLDSFNEDLYKKYEDRIGVIGKKAGRIQWLAERGSRAEIRAVRLELERLERNSIAGQEGEARLCAQLAAATSRMEAVLREATSQRQVPMQKQLMGQLAGTLNRMLEDKAFQAVVDFRTDSQSPYQGNTLQIGFSTSPLSATATPMRFKTIAEDVLFYSRHFEDFFERERVRLPGLELRPVMQTEQVIRRLSNWTQDEPGILWLEGPASPLRDQYNPLATIAARVIDLADQGNVPVISYFCNLPTRDKLLQGNTCREAQASAALITALTRQALELLLPEFETNLDLSEARLSLVDGTLESAPETLQLLGDVLNILDMQLLCIIDGLHWLDDRSTNTILSELVKTLRNSRTKVLFTTTGRTACLQKDVGRTEKLTIKSLKQRGSDIAPIPKLAANPT</sequence>
<evidence type="ECO:0000313" key="3">
    <source>
        <dbReference type="Proteomes" id="UP001396898"/>
    </source>
</evidence>
<comment type="caution">
    <text evidence="2">The sequence shown here is derived from an EMBL/GenBank/DDBJ whole genome shotgun (WGS) entry which is preliminary data.</text>
</comment>
<protein>
    <recommendedName>
        <fullName evidence="1">DUF7708 domain-containing protein</fullName>
    </recommendedName>
</protein>
<evidence type="ECO:0000313" key="2">
    <source>
        <dbReference type="EMBL" id="KAK7994264.1"/>
    </source>
</evidence>